<feature type="compositionally biased region" description="Pro residues" evidence="2">
    <location>
        <begin position="1331"/>
        <end position="1341"/>
    </location>
</feature>
<feature type="compositionally biased region" description="Basic and acidic residues" evidence="2">
    <location>
        <begin position="915"/>
        <end position="925"/>
    </location>
</feature>
<dbReference type="InterPro" id="IPR015425">
    <property type="entry name" value="FH2_Formin"/>
</dbReference>
<dbReference type="EMBL" id="FO082274">
    <property type="protein sequence ID" value="CCO16782.1"/>
    <property type="molecule type" value="Genomic_DNA"/>
</dbReference>
<evidence type="ECO:0000259" key="3">
    <source>
        <dbReference type="PROSITE" id="PS51444"/>
    </source>
</evidence>
<feature type="domain" description="FH2" evidence="3">
    <location>
        <begin position="1379"/>
        <end position="1773"/>
    </location>
</feature>
<feature type="compositionally biased region" description="Basic and acidic residues" evidence="2">
    <location>
        <begin position="1154"/>
        <end position="1175"/>
    </location>
</feature>
<feature type="compositionally biased region" description="Pro residues" evidence="2">
    <location>
        <begin position="1233"/>
        <end position="1255"/>
    </location>
</feature>
<feature type="compositionally biased region" description="Acidic residues" evidence="2">
    <location>
        <begin position="587"/>
        <end position="610"/>
    </location>
</feature>
<feature type="region of interest" description="Disordered" evidence="2">
    <location>
        <begin position="805"/>
        <end position="852"/>
    </location>
</feature>
<feature type="region of interest" description="Disordered" evidence="2">
    <location>
        <begin position="954"/>
        <end position="973"/>
    </location>
</feature>
<dbReference type="SMART" id="SM00498">
    <property type="entry name" value="FH2"/>
    <property type="match status" value="1"/>
</dbReference>
<feature type="compositionally biased region" description="Basic and acidic residues" evidence="2">
    <location>
        <begin position="304"/>
        <end position="314"/>
    </location>
</feature>
<feature type="compositionally biased region" description="Low complexity" evidence="2">
    <location>
        <begin position="1925"/>
        <end position="1938"/>
    </location>
</feature>
<feature type="compositionally biased region" description="Basic and acidic residues" evidence="2">
    <location>
        <begin position="874"/>
        <end position="895"/>
    </location>
</feature>
<dbReference type="SUPFAM" id="SSF101447">
    <property type="entry name" value="Formin homology 2 domain (FH2 domain)"/>
    <property type="match status" value="1"/>
</dbReference>
<feature type="compositionally biased region" description="Low complexity" evidence="2">
    <location>
        <begin position="1321"/>
        <end position="1330"/>
    </location>
</feature>
<feature type="region of interest" description="Disordered" evidence="2">
    <location>
        <begin position="872"/>
        <end position="925"/>
    </location>
</feature>
<feature type="compositionally biased region" description="Pro residues" evidence="2">
    <location>
        <begin position="1351"/>
        <end position="1365"/>
    </location>
</feature>
<dbReference type="PROSITE" id="PS51444">
    <property type="entry name" value="FH2"/>
    <property type="match status" value="1"/>
</dbReference>
<feature type="compositionally biased region" description="Pro residues" evidence="2">
    <location>
        <begin position="1969"/>
        <end position="1984"/>
    </location>
</feature>
<dbReference type="eggNOG" id="KOG1922">
    <property type="taxonomic scope" value="Eukaryota"/>
</dbReference>
<feature type="compositionally biased region" description="Pro residues" evidence="2">
    <location>
        <begin position="1197"/>
        <end position="1223"/>
    </location>
</feature>
<sequence>MSSYRALKSKRGGGKGRKNETTTTTTKKLEDKTIVKILQIIAHRLRVNEEVTSTSGTSGKNNALFKHHAEVLHGDTDASYTWKRKALELVDEEEEEEEEKDEEDEDEYTQRERRRGGKEHAKLLLEGLDLLTDCLLTTKLYEQFITAIESTDHRKSQIYIVTVLLKQFVPKERFDVLKEICEFVHSTTCGFNAKTGSVFVKDKTALRSMASAIGPRILKPSREKRATSRTREEDEAFLVVSLMELIFVDYYSIITDAENENQPVFIENTRSEKFGNNIYFDTSVRASSYAEMYLNSVGMMNRRDPQVRKNRTDYDFNNNHRNNNEDDIEDDDDDDDDNRDSFSFRREYYSSNKNDFKSSRKFEIYSDDGEYDEDDIREGLIDDSSLPSWMNEAIADRKGGKHRRATFGISPPSEFEVEGDDESEDIDDALPPWMNERGLSAYASLSPTPRWIKEIVATGGKWDLNSAFGNYDERNSAFGESLKREFDPSRFDKIYDDEEAERCDSEAEDWEKHRAKQQRKQPIQKDSNELSSSENEEEYVIDHSFVSEEEEELTERKVRRRGTRREKERVQKDALIDTDLLLATDTKEDEEEYEYTDGESFEDDDDDADDTAQKVEALPPPENFEPSKSRRRRRKRKDITLKREGEVVTTITAPQLPPREDITKGNELKIYEDVDVEEASDDDDDDYDDEEGSIWEDASQEDEEYDDDDIYELPDQNRHDAEEIPTNTIESGEMSVSAPISAIVVPTAAPILDATGRRMVKSPKSGTAASVPAIARLRIASSKNRKLKSQRKMKGVEVSAVAEAIRRRATKTSTTQDSIEKEAPRELDAQQQKSAQKVPLSPSRKESPIKTPIKVAAMGEVGVDVTPKSNKSVKVIEDERPSSVEAKIEANKEDGTEVTTPLRIDPNTTMTSPKEGLRSEVHGERDFSPRAELFSSLPTSPTDATITTLDEAVRSEQVGGAQDMDSSGSEGFYDALEKSLSPRSKKSGPLIDASILPTELESSQYSSDVPLSKETEEALIQMARSGKLTELLRDLHEIKDDDDDDDALIADGVEGKSKEKFSLQSFQADIETILKGKLARAIQGKAEKMRRKNLKKGDIAELLLVGLDKSGSAEEEEMKTGGFSKSSNLHKNLVGEGVHDIEAEMILSPVASPREQKTIGGEEIKKMQDKLRLEETLSPADGDSGINKAKQSGISATPPPAPSPPPRKFSSVPPPPPPPPPRKSPLKEAKTPPSGPAPPPPAPPPPPPLPPPPGGVPVKKPEKSGAAPPPPPPPPPPGMGGGKKSSSALAPPPPPPPAPPGFKKAEKGSAPPPPPPPPGGAKPLQKVPKAALPPPPPPAPPGFVQANSKGAPPPPPAGPKIPAPPIPPGMSIAAVAAAAKFAKIARKKVKMLHWEKLQAIEGTIWENANTDDAISKLNIEELETLFALQDAVPMKKASSAKPKSVSLLDAKRALNISIQLAGVRMPFASIKQCFIDMNSPKKLTLENLLTLVTAVPDRKEIEKITKYNGELEELGTSEQYFLQVMGIKRLEQRIQSMIFKEQSSTMINSIAQDINLVKRAGDDLKNSKTMVKLLEGILAVGNHLNVGSRSGSAVGFRLEVLLKLADVKAIDKKTSLLHFVYREMRKTVPGIEDLNKELESVTAAATLYLDGTFDMLKQVKSGMTLIAQELDYASKHLEGDGGDMFQKYVDNMEPFVSETEDKVNEVDSLVRDAHDLLKKTSEFFGEPFKAENSARLFGIVKNFLQVFEKMRADVKASEAEEKRKVRMEEFMNNKKQKFGDGKKKQAPVRELDARDAMLSELRSKTKLVAPIKVGGVGKKDTSLSPRKQPRSPKKKQASDGSDSHHLVPHSRASLADRLGRHKKKQSKNPGASDVPLPPLPPRVETKVSVVLPPPPPPPAPIGFVQANTKAGPPPPPPVGHFFDIPSSSSQPSSASASSEMAKVVLPPAPPPPPPPPGFQQATKGHATSAPPPPPPPPPPGGFFT</sequence>
<gene>
    <name evidence="4" type="ORF">Bathy05g01390</name>
</gene>
<feature type="region of interest" description="Disordered" evidence="2">
    <location>
        <begin position="91"/>
        <end position="116"/>
    </location>
</feature>
<feature type="compositionally biased region" description="Pro residues" evidence="2">
    <location>
        <begin position="1267"/>
        <end position="1278"/>
    </location>
</feature>
<feature type="compositionally biased region" description="Basic and acidic residues" evidence="2">
    <location>
        <begin position="565"/>
        <end position="575"/>
    </location>
</feature>
<evidence type="ECO:0000256" key="2">
    <source>
        <dbReference type="SAM" id="MobiDB-lite"/>
    </source>
</evidence>
<feature type="compositionally biased region" description="Pro residues" evidence="2">
    <location>
        <begin position="1946"/>
        <end position="1957"/>
    </location>
</feature>
<feature type="compositionally biased region" description="Pro residues" evidence="2">
    <location>
        <begin position="1891"/>
        <end position="1900"/>
    </location>
</feature>
<feature type="compositionally biased region" description="Acidic residues" evidence="2">
    <location>
        <begin position="673"/>
        <end position="712"/>
    </location>
</feature>
<feature type="compositionally biased region" description="Pro residues" evidence="2">
    <location>
        <begin position="1310"/>
        <end position="1320"/>
    </location>
</feature>
<name>K8EF75_9CHLO</name>
<dbReference type="STRING" id="41875.K8EF75"/>
<feature type="compositionally biased region" description="Acidic residues" evidence="2">
    <location>
        <begin position="325"/>
        <end position="338"/>
    </location>
</feature>
<keyword evidence="5" id="KW-1185">Reference proteome</keyword>
<feature type="compositionally biased region" description="Basic and acidic residues" evidence="2">
    <location>
        <begin position="658"/>
        <end position="672"/>
    </location>
</feature>
<dbReference type="InterPro" id="IPR051425">
    <property type="entry name" value="Formin_Homology"/>
</dbReference>
<dbReference type="KEGG" id="bpg:Bathy05g01390"/>
<dbReference type="PANTHER" id="PTHR45725:SF1">
    <property type="entry name" value="DISHEVELLED ASSOCIATED ACTIVATOR OF MORPHOGENESIS, ISOFORM D"/>
    <property type="match status" value="1"/>
</dbReference>
<dbReference type="Proteomes" id="UP000198341">
    <property type="component" value="Chromosome 5"/>
</dbReference>
<evidence type="ECO:0000313" key="4">
    <source>
        <dbReference type="EMBL" id="CCO16782.1"/>
    </source>
</evidence>
<feature type="compositionally biased region" description="Basic and acidic residues" evidence="2">
    <location>
        <begin position="818"/>
        <end position="828"/>
    </location>
</feature>
<feature type="region of interest" description="Disordered" evidence="2">
    <location>
        <begin position="304"/>
        <end position="339"/>
    </location>
</feature>
<proteinExistence type="inferred from homology"/>
<dbReference type="Pfam" id="PF02181">
    <property type="entry name" value="FH2"/>
    <property type="match status" value="1"/>
</dbReference>
<accession>K8EF75</accession>
<feature type="region of interest" description="Disordered" evidence="2">
    <location>
        <begin position="1147"/>
        <end position="1365"/>
    </location>
</feature>
<dbReference type="InterPro" id="IPR008936">
    <property type="entry name" value="Rho_GTPase_activation_prot"/>
</dbReference>
<feature type="region of interest" description="Disordered" evidence="2">
    <location>
        <begin position="1"/>
        <end position="27"/>
    </location>
</feature>
<feature type="region of interest" description="Disordered" evidence="2">
    <location>
        <begin position="504"/>
        <end position="732"/>
    </location>
</feature>
<dbReference type="Gene3D" id="6.10.30.50">
    <property type="match status" value="1"/>
</dbReference>
<protein>
    <recommendedName>
        <fullName evidence="1">Formin-like protein</fullName>
    </recommendedName>
</protein>
<dbReference type="Gene3D" id="1.10.555.10">
    <property type="entry name" value="Rho GTPase activation protein"/>
    <property type="match status" value="1"/>
</dbReference>
<feature type="region of interest" description="Disordered" evidence="2">
    <location>
        <begin position="1812"/>
        <end position="1984"/>
    </location>
</feature>
<feature type="compositionally biased region" description="Acidic residues" evidence="2">
    <location>
        <begin position="91"/>
        <end position="107"/>
    </location>
</feature>
<dbReference type="OrthoDB" id="1668162at2759"/>
<dbReference type="GeneID" id="19015642"/>
<dbReference type="RefSeq" id="XP_007513224.1">
    <property type="nucleotide sequence ID" value="XM_007513162.1"/>
</dbReference>
<reference evidence="4 5" key="1">
    <citation type="submission" date="2011-10" db="EMBL/GenBank/DDBJ databases">
        <authorList>
            <person name="Genoscope - CEA"/>
        </authorList>
    </citation>
    <scope>NUCLEOTIDE SEQUENCE [LARGE SCALE GENOMIC DNA]</scope>
    <source>
        <strain evidence="4 5">RCC 1105</strain>
    </source>
</reference>
<comment type="similarity">
    <text evidence="1">Belongs to the formin-like family.</text>
</comment>
<dbReference type="Gene3D" id="1.20.58.2220">
    <property type="entry name" value="Formin, FH2 domain"/>
    <property type="match status" value="1"/>
</dbReference>
<feature type="compositionally biased region" description="Pro residues" evidence="2">
    <location>
        <begin position="1290"/>
        <end position="1300"/>
    </location>
</feature>
<evidence type="ECO:0000256" key="1">
    <source>
        <dbReference type="RuleBase" id="RU361260"/>
    </source>
</evidence>
<dbReference type="InterPro" id="IPR042201">
    <property type="entry name" value="FH2_Formin_sf"/>
</dbReference>
<feature type="compositionally biased region" description="Basic residues" evidence="2">
    <location>
        <begin position="7"/>
        <end position="16"/>
    </location>
</feature>
<organism evidence="4 5">
    <name type="scientific">Bathycoccus prasinos</name>
    <dbReference type="NCBI Taxonomy" id="41875"/>
    <lineage>
        <taxon>Eukaryota</taxon>
        <taxon>Viridiplantae</taxon>
        <taxon>Chlorophyta</taxon>
        <taxon>Mamiellophyceae</taxon>
        <taxon>Mamiellales</taxon>
        <taxon>Bathycoccaceae</taxon>
        <taxon>Bathycoccus</taxon>
    </lineage>
</organism>
<dbReference type="PANTHER" id="PTHR45725">
    <property type="entry name" value="FORMIN HOMOLOGY 2 FAMILY MEMBER"/>
    <property type="match status" value="1"/>
</dbReference>
<evidence type="ECO:0000313" key="5">
    <source>
        <dbReference type="Proteomes" id="UP000198341"/>
    </source>
</evidence>